<gene>
    <name evidence="2" type="ORF">BJEO58_02934</name>
</gene>
<name>A0A2H1L8U5_9MICO</name>
<sequence length="396" mass="43340">MEQVLNGIRVIDAGSILAAPGASALLADFGAEVIKVEPPGTGDSLRGYSPQLNGDSLTFQVTNRGKKSVTLDLRQPEGRDQLFELVKISDVIVLNFRVSTVEKWGIGYEALKAVNPKIIVLHLTGYGLTGPYRDRPGFARVAEAYLGLTYTTGYADRPPVPSGYAIADAMGGVYGAFSVTLALLERKQSGEGQLIDLALYELLAKTLDGMYVGALHTGKIPERSGTSNPTIAPHDIYPMGDGVFVSIPASTQSMFERLCDILSLAELKEDPRFLDNQSRVKHREELDEYLRMKFAAMNSVDFLERAHEAQIAANAINNPLEFTKDPHVIARDFFEEIENPGRPSVKMQGVVPKLSRTPGSIRHAGESLGASNEYVYENLLRMKDEKLAELKEKGVI</sequence>
<evidence type="ECO:0000256" key="1">
    <source>
        <dbReference type="ARBA" id="ARBA00022679"/>
    </source>
</evidence>
<dbReference type="InterPro" id="IPR044855">
    <property type="entry name" value="CoA-Trfase_III_dom3_sf"/>
</dbReference>
<evidence type="ECO:0000313" key="3">
    <source>
        <dbReference type="Proteomes" id="UP000234462"/>
    </source>
</evidence>
<protein>
    <submittedName>
        <fullName evidence="2">Formyl-CoA transferase</fullName>
        <ecNumber evidence="2">2.8.3.16</ecNumber>
    </submittedName>
</protein>
<dbReference type="AlphaFoldDB" id="A0A2H1L8U5"/>
<dbReference type="InterPro" id="IPR003673">
    <property type="entry name" value="CoA-Trfase_fam_III"/>
</dbReference>
<keyword evidence="1 2" id="KW-0808">Transferase</keyword>
<dbReference type="Pfam" id="PF02515">
    <property type="entry name" value="CoA_transf_3"/>
    <property type="match status" value="1"/>
</dbReference>
<proteinExistence type="predicted"/>
<reference evidence="3" key="1">
    <citation type="submission" date="2017-03" db="EMBL/GenBank/DDBJ databases">
        <authorList>
            <person name="Monnet C."/>
        </authorList>
    </citation>
    <scope>NUCLEOTIDE SEQUENCE [LARGE SCALE GENOMIC DNA]</scope>
    <source>
        <strain evidence="3">SJ5-8</strain>
    </source>
</reference>
<dbReference type="RefSeq" id="WP_180951998.1">
    <property type="nucleotide sequence ID" value="NZ_FXZM01000039.1"/>
</dbReference>
<dbReference type="Gene3D" id="3.30.1540.10">
    <property type="entry name" value="formyl-coa transferase, domain 3"/>
    <property type="match status" value="1"/>
</dbReference>
<dbReference type="PANTHER" id="PTHR48207">
    <property type="entry name" value="SUCCINATE--HYDROXYMETHYLGLUTARATE COA-TRANSFERASE"/>
    <property type="match status" value="1"/>
</dbReference>
<dbReference type="PANTHER" id="PTHR48207:SF3">
    <property type="entry name" value="SUCCINATE--HYDROXYMETHYLGLUTARATE COA-TRANSFERASE"/>
    <property type="match status" value="1"/>
</dbReference>
<dbReference type="GO" id="GO:0033608">
    <property type="term" value="F:formyl-CoA transferase activity"/>
    <property type="evidence" value="ECO:0007669"/>
    <property type="project" value="UniProtKB-EC"/>
</dbReference>
<dbReference type="SUPFAM" id="SSF89796">
    <property type="entry name" value="CoA-transferase family III (CaiB/BaiF)"/>
    <property type="match status" value="1"/>
</dbReference>
<accession>A0A2H1L8U5</accession>
<dbReference type="Gene3D" id="3.40.50.10540">
    <property type="entry name" value="Crotonobetainyl-coa:carnitine coa-transferase, domain 1"/>
    <property type="match status" value="1"/>
</dbReference>
<dbReference type="InterPro" id="IPR023606">
    <property type="entry name" value="CoA-Trfase_III_dom_1_sf"/>
</dbReference>
<dbReference type="EC" id="2.8.3.16" evidence="2"/>
<organism evidence="2 3">
    <name type="scientific">Brevibacterium jeotgali</name>
    <dbReference type="NCBI Taxonomy" id="1262550"/>
    <lineage>
        <taxon>Bacteria</taxon>
        <taxon>Bacillati</taxon>
        <taxon>Actinomycetota</taxon>
        <taxon>Actinomycetes</taxon>
        <taxon>Micrococcales</taxon>
        <taxon>Brevibacteriaceae</taxon>
        <taxon>Brevibacterium</taxon>
    </lineage>
</organism>
<dbReference type="InterPro" id="IPR050483">
    <property type="entry name" value="CoA-transferase_III_domain"/>
</dbReference>
<dbReference type="Proteomes" id="UP000234462">
    <property type="component" value="Unassembled WGS sequence"/>
</dbReference>
<keyword evidence="3" id="KW-1185">Reference proteome</keyword>
<evidence type="ECO:0000313" key="2">
    <source>
        <dbReference type="EMBL" id="SMY13318.1"/>
    </source>
</evidence>
<dbReference type="EMBL" id="FXZM01000039">
    <property type="protein sequence ID" value="SMY13318.1"/>
    <property type="molecule type" value="Genomic_DNA"/>
</dbReference>